<evidence type="ECO:0000313" key="3">
    <source>
        <dbReference type="Proteomes" id="UP001529380"/>
    </source>
</evidence>
<dbReference type="EMBL" id="JAUDCL010000006">
    <property type="protein sequence ID" value="MDM8200643.1"/>
    <property type="molecule type" value="Genomic_DNA"/>
</dbReference>
<feature type="compositionally biased region" description="Basic and acidic residues" evidence="1">
    <location>
        <begin position="91"/>
        <end position="101"/>
    </location>
</feature>
<organism evidence="2 3">
    <name type="scientific">Allofournierella massiliensis</name>
    <dbReference type="NCBI Taxonomy" id="1650663"/>
    <lineage>
        <taxon>Bacteria</taxon>
        <taxon>Bacillati</taxon>
        <taxon>Bacillota</taxon>
        <taxon>Clostridia</taxon>
        <taxon>Eubacteriales</taxon>
        <taxon>Oscillospiraceae</taxon>
        <taxon>Allofournierella</taxon>
    </lineage>
</organism>
<protein>
    <submittedName>
        <fullName evidence="2">Uncharacterized protein</fullName>
    </submittedName>
</protein>
<accession>A0ABT7UP29</accession>
<gene>
    <name evidence="2" type="ORF">QUW08_04950</name>
</gene>
<sequence>MGFFKRLISIVLGIAAGAVAYKLLNDYNKSSHIEGEYVEVPTEPEQPEHTQAEAAGQEPAQEEPQPEPTVYPQRPDRGPNTNPVTLGAAEKPLDENGKLDPTRIASAEDFGDWDDLGCQG</sequence>
<evidence type="ECO:0000313" key="2">
    <source>
        <dbReference type="EMBL" id="MDM8200643.1"/>
    </source>
</evidence>
<dbReference type="RefSeq" id="WP_289599375.1">
    <property type="nucleotide sequence ID" value="NZ_JAUDCL010000006.1"/>
</dbReference>
<feature type="region of interest" description="Disordered" evidence="1">
    <location>
        <begin position="35"/>
        <end position="120"/>
    </location>
</feature>
<feature type="compositionally biased region" description="Acidic residues" evidence="1">
    <location>
        <begin position="109"/>
        <end position="120"/>
    </location>
</feature>
<name>A0ABT7UP29_9FIRM</name>
<evidence type="ECO:0000256" key="1">
    <source>
        <dbReference type="SAM" id="MobiDB-lite"/>
    </source>
</evidence>
<proteinExistence type="predicted"/>
<comment type="caution">
    <text evidence="2">The sequence shown here is derived from an EMBL/GenBank/DDBJ whole genome shotgun (WGS) entry which is preliminary data.</text>
</comment>
<dbReference type="Proteomes" id="UP001529380">
    <property type="component" value="Unassembled WGS sequence"/>
</dbReference>
<keyword evidence="3" id="KW-1185">Reference proteome</keyword>
<reference evidence="2 3" key="1">
    <citation type="submission" date="2023-06" db="EMBL/GenBank/DDBJ databases">
        <title>Identification and characterization of horizontal gene transfer across gut microbiota members of farm animals based on homology search.</title>
        <authorList>
            <person name="Schwarzerova J."/>
            <person name="Nykrynova M."/>
            <person name="Jureckova K."/>
            <person name="Cejkova D."/>
            <person name="Rychlik I."/>
        </authorList>
    </citation>
    <scope>NUCLEOTIDE SEQUENCE [LARGE SCALE GENOMIC DNA]</scope>
    <source>
        <strain evidence="2 3">ET340</strain>
    </source>
</reference>